<protein>
    <submittedName>
        <fullName evidence="2">DUF4293 domain-containing protein</fullName>
    </submittedName>
</protein>
<dbReference type="EMBL" id="JBIPKE010000014">
    <property type="protein sequence ID" value="MFH6983127.1"/>
    <property type="molecule type" value="Genomic_DNA"/>
</dbReference>
<keyword evidence="3" id="KW-1185">Reference proteome</keyword>
<dbReference type="InterPro" id="IPR025635">
    <property type="entry name" value="DUF4293"/>
</dbReference>
<proteinExistence type="predicted"/>
<feature type="transmembrane region" description="Helical" evidence="1">
    <location>
        <begin position="7"/>
        <end position="26"/>
    </location>
</feature>
<evidence type="ECO:0000256" key="1">
    <source>
        <dbReference type="SAM" id="Phobius"/>
    </source>
</evidence>
<accession>A0ABW7N6P4</accession>
<feature type="transmembrane region" description="Helical" evidence="1">
    <location>
        <begin position="94"/>
        <end position="111"/>
    </location>
</feature>
<name>A0ABW7N6P4_9BACT</name>
<evidence type="ECO:0000313" key="3">
    <source>
        <dbReference type="Proteomes" id="UP001610063"/>
    </source>
</evidence>
<reference evidence="2 3" key="1">
    <citation type="journal article" date="2013" name="Int. J. Syst. Evol. Microbiol.">
        <title>Marinoscillum luteum sp. nov., isolated from marine sediment.</title>
        <authorList>
            <person name="Cha I.T."/>
            <person name="Park S.J."/>
            <person name="Kim S.J."/>
            <person name="Kim J.G."/>
            <person name="Jung M.Y."/>
            <person name="Shin K.S."/>
            <person name="Kwon K.K."/>
            <person name="Yang S.H."/>
            <person name="Seo Y.S."/>
            <person name="Rhee S.K."/>
        </authorList>
    </citation>
    <scope>NUCLEOTIDE SEQUENCE [LARGE SCALE GENOMIC DNA]</scope>
    <source>
        <strain evidence="2 3">KCTC 23939</strain>
    </source>
</reference>
<feature type="transmembrane region" description="Helical" evidence="1">
    <location>
        <begin position="64"/>
        <end position="82"/>
    </location>
</feature>
<keyword evidence="1" id="KW-0472">Membrane</keyword>
<feature type="transmembrane region" description="Helical" evidence="1">
    <location>
        <begin position="131"/>
        <end position="148"/>
    </location>
</feature>
<organism evidence="2 3">
    <name type="scientific">Marinoscillum luteum</name>
    <dbReference type="NCBI Taxonomy" id="861051"/>
    <lineage>
        <taxon>Bacteria</taxon>
        <taxon>Pseudomonadati</taxon>
        <taxon>Bacteroidota</taxon>
        <taxon>Cytophagia</taxon>
        <taxon>Cytophagales</taxon>
        <taxon>Reichenbachiellaceae</taxon>
        <taxon>Marinoscillum</taxon>
    </lineage>
</organism>
<comment type="caution">
    <text evidence="2">The sequence shown here is derived from an EMBL/GenBank/DDBJ whole genome shotgun (WGS) entry which is preliminary data.</text>
</comment>
<evidence type="ECO:0000313" key="2">
    <source>
        <dbReference type="EMBL" id="MFH6983127.1"/>
    </source>
</evidence>
<gene>
    <name evidence="2" type="ORF">ACHKAR_06735</name>
</gene>
<dbReference type="Proteomes" id="UP001610063">
    <property type="component" value="Unassembled WGS sequence"/>
</dbReference>
<dbReference type="RefSeq" id="WP_395416701.1">
    <property type="nucleotide sequence ID" value="NZ_JBIPKE010000014.1"/>
</dbReference>
<dbReference type="Pfam" id="PF14126">
    <property type="entry name" value="DUF4293"/>
    <property type="match status" value="1"/>
</dbReference>
<keyword evidence="1" id="KW-1133">Transmembrane helix</keyword>
<sequence>MIQRIQSIFLFLVAAIMVTVLFLPIWNKLDLDAQEKVTLNAFKMVYSSYDEAGEPTVMASVDTFWISALAVLAAGIALFSIFQYKARLRQMKLGALNSLIMGGCLGMTYYYSTKGDQMLNPNTVGNFEIGFYIIAAALLFNSLANRFIRKDEKLVRSADRIR</sequence>
<keyword evidence="1" id="KW-0812">Transmembrane</keyword>